<name>A0ACB6RMK5_9PLEO</name>
<evidence type="ECO:0000313" key="2">
    <source>
        <dbReference type="Proteomes" id="UP000799754"/>
    </source>
</evidence>
<dbReference type="Proteomes" id="UP000799754">
    <property type="component" value="Unassembled WGS sequence"/>
</dbReference>
<protein>
    <submittedName>
        <fullName evidence="1">Uncharacterized protein</fullName>
    </submittedName>
</protein>
<evidence type="ECO:0000313" key="1">
    <source>
        <dbReference type="EMBL" id="KAF2622192.1"/>
    </source>
</evidence>
<reference evidence="1" key="1">
    <citation type="journal article" date="2020" name="Stud. Mycol.">
        <title>101 Dothideomycetes genomes: a test case for predicting lifestyles and emergence of pathogens.</title>
        <authorList>
            <person name="Haridas S."/>
            <person name="Albert R."/>
            <person name="Binder M."/>
            <person name="Bloem J."/>
            <person name="Labutti K."/>
            <person name="Salamov A."/>
            <person name="Andreopoulos B."/>
            <person name="Baker S."/>
            <person name="Barry K."/>
            <person name="Bills G."/>
            <person name="Bluhm B."/>
            <person name="Cannon C."/>
            <person name="Castanera R."/>
            <person name="Culley D."/>
            <person name="Daum C."/>
            <person name="Ezra D."/>
            <person name="Gonzalez J."/>
            <person name="Henrissat B."/>
            <person name="Kuo A."/>
            <person name="Liang C."/>
            <person name="Lipzen A."/>
            <person name="Lutzoni F."/>
            <person name="Magnuson J."/>
            <person name="Mondo S."/>
            <person name="Nolan M."/>
            <person name="Ohm R."/>
            <person name="Pangilinan J."/>
            <person name="Park H.-J."/>
            <person name="Ramirez L."/>
            <person name="Alfaro M."/>
            <person name="Sun H."/>
            <person name="Tritt A."/>
            <person name="Yoshinaga Y."/>
            <person name="Zwiers L.-H."/>
            <person name="Turgeon B."/>
            <person name="Goodwin S."/>
            <person name="Spatafora J."/>
            <person name="Crous P."/>
            <person name="Grigoriev I."/>
        </authorList>
    </citation>
    <scope>NUCLEOTIDE SEQUENCE</scope>
    <source>
        <strain evidence="1">CBS 525.71</strain>
    </source>
</reference>
<gene>
    <name evidence="1" type="ORF">BU25DRAFT_403277</name>
</gene>
<keyword evidence="2" id="KW-1185">Reference proteome</keyword>
<dbReference type="EMBL" id="MU006747">
    <property type="protein sequence ID" value="KAF2622192.1"/>
    <property type="molecule type" value="Genomic_DNA"/>
</dbReference>
<sequence length="243" mass="28160">MSAQTILYDLPSQQGTAWSLNPWKTRLILNYKGIDYKTEWVEFPDIEAKMKSLGLSPNPKDALGYFTDYSIPAIKYEDGSYQMDSWPIAQELEKRYPCPSLHLDDPINVKIRDQISTILGPVIMQFLPYIPNLLSERSQEYFYRTREAEFGKPLSEVHKEALANAEEGWKKTQEPLKETADLLKKHDGPFFLGESVSYADFIFVAMLYFVKCLDEQAFQRILSFDAAFSKVHEASRQWFTKNN</sequence>
<comment type="caution">
    <text evidence="1">The sequence shown here is derived from an EMBL/GenBank/DDBJ whole genome shotgun (WGS) entry which is preliminary data.</text>
</comment>
<proteinExistence type="predicted"/>
<organism evidence="1 2">
    <name type="scientific">Macroventuria anomochaeta</name>
    <dbReference type="NCBI Taxonomy" id="301207"/>
    <lineage>
        <taxon>Eukaryota</taxon>
        <taxon>Fungi</taxon>
        <taxon>Dikarya</taxon>
        <taxon>Ascomycota</taxon>
        <taxon>Pezizomycotina</taxon>
        <taxon>Dothideomycetes</taxon>
        <taxon>Pleosporomycetidae</taxon>
        <taxon>Pleosporales</taxon>
        <taxon>Pleosporineae</taxon>
        <taxon>Didymellaceae</taxon>
        <taxon>Macroventuria</taxon>
    </lineage>
</organism>
<accession>A0ACB6RMK5</accession>